<evidence type="ECO:0000313" key="1">
    <source>
        <dbReference type="EMBL" id="MBR0656724.1"/>
    </source>
</evidence>
<dbReference type="AlphaFoldDB" id="A0AAF1K625"/>
<sequence>MRSFAAKSFIPPGAVLRRFIAAAQPEIENWNFLEILTALLEGARSSPQTNAWDFNTLVGRREVGDMSGNNGGNAADRSAMARALEKISDRSRGALHSVLKRTAFGRQIEHNFGLMYGSSVNRGAVRNPSAAYRAFRGGVDGRPKNNKAAAVGKTVLLRTMNGPELNILMCGVPFLIWAGVNAAAKTQAEAAAANTAATIVMPRKLGRIKREGQTLAKPLASAPYSADVQGLVTLLIQYGMKEATALSLVQGEFMGDDLADVFDEEDLKALFDFLDNEA</sequence>
<evidence type="ECO:0000313" key="2">
    <source>
        <dbReference type="Proteomes" id="UP001196068"/>
    </source>
</evidence>
<dbReference type="RefSeq" id="WP_211875590.1">
    <property type="nucleotide sequence ID" value="NZ_JAAEDH010000021.1"/>
</dbReference>
<keyword evidence="2" id="KW-1185">Reference proteome</keyword>
<accession>A0AAF1K625</accession>
<organism evidence="1 2">
    <name type="scientific">Plastoroseomonas arctica</name>
    <dbReference type="NCBI Taxonomy" id="1509237"/>
    <lineage>
        <taxon>Bacteria</taxon>
        <taxon>Pseudomonadati</taxon>
        <taxon>Pseudomonadota</taxon>
        <taxon>Alphaproteobacteria</taxon>
        <taxon>Acetobacterales</taxon>
        <taxon>Acetobacteraceae</taxon>
        <taxon>Plastoroseomonas</taxon>
    </lineage>
</organism>
<gene>
    <name evidence="1" type="ORF">GXW79_16710</name>
</gene>
<name>A0AAF1K625_9PROT</name>
<comment type="caution">
    <text evidence="1">The sequence shown here is derived from an EMBL/GenBank/DDBJ whole genome shotgun (WGS) entry which is preliminary data.</text>
</comment>
<reference evidence="1" key="2">
    <citation type="journal article" date="2021" name="Syst. Appl. Microbiol.">
        <title>Roseomonas hellenica sp. nov., isolated from roots of wild-growing Alkanna tinctoria.</title>
        <authorList>
            <person name="Rat A."/>
            <person name="Naranjo H.D."/>
            <person name="Lebbe L."/>
            <person name="Cnockaert M."/>
            <person name="Krigas N."/>
            <person name="Grigoriadou K."/>
            <person name="Maloupa E."/>
            <person name="Willems A."/>
        </authorList>
    </citation>
    <scope>NUCLEOTIDE SEQUENCE</scope>
    <source>
        <strain evidence="1">LMG 28251</strain>
    </source>
</reference>
<reference evidence="1" key="1">
    <citation type="submission" date="2020-01" db="EMBL/GenBank/DDBJ databases">
        <authorList>
            <person name="Rat A."/>
        </authorList>
    </citation>
    <scope>NUCLEOTIDE SEQUENCE</scope>
    <source>
        <strain evidence="1">LMG 28251</strain>
    </source>
</reference>
<dbReference type="Proteomes" id="UP001196068">
    <property type="component" value="Unassembled WGS sequence"/>
</dbReference>
<protein>
    <submittedName>
        <fullName evidence="1">Uncharacterized protein</fullName>
    </submittedName>
</protein>
<dbReference type="EMBL" id="JAAEDH010000021">
    <property type="protein sequence ID" value="MBR0656724.1"/>
    <property type="molecule type" value="Genomic_DNA"/>
</dbReference>
<proteinExistence type="predicted"/>